<evidence type="ECO:0000256" key="5">
    <source>
        <dbReference type="ARBA" id="ARBA00023054"/>
    </source>
</evidence>
<dbReference type="InterPro" id="IPR003017">
    <property type="entry name" value="Amphiphysin_1"/>
</dbReference>
<evidence type="ECO:0008006" key="13">
    <source>
        <dbReference type="Google" id="ProtNLM"/>
    </source>
</evidence>
<dbReference type="InterPro" id="IPR027267">
    <property type="entry name" value="AH/BAR_dom_sf"/>
</dbReference>
<dbReference type="CDD" id="cd07611">
    <property type="entry name" value="BAR_Amphiphysin_I_II"/>
    <property type="match status" value="1"/>
</dbReference>
<evidence type="ECO:0000256" key="3">
    <source>
        <dbReference type="ARBA" id="ARBA00022443"/>
    </source>
</evidence>
<dbReference type="PANTHER" id="PTHR46514:SF2">
    <property type="entry name" value="AMPHIPHYSIN"/>
    <property type="match status" value="1"/>
</dbReference>
<dbReference type="InterPro" id="IPR004148">
    <property type="entry name" value="BAR_dom"/>
</dbReference>
<feature type="region of interest" description="Disordered" evidence="8">
    <location>
        <begin position="624"/>
        <end position="644"/>
    </location>
</feature>
<evidence type="ECO:0000256" key="8">
    <source>
        <dbReference type="SAM" id="MobiDB-lite"/>
    </source>
</evidence>
<proteinExistence type="predicted"/>
<dbReference type="PRINTS" id="PR01251">
    <property type="entry name" value="AMPHIPHYSIN"/>
</dbReference>
<accession>A0A9D3T0D8</accession>
<dbReference type="InterPro" id="IPR003005">
    <property type="entry name" value="Amphiphysin"/>
</dbReference>
<comment type="caution">
    <text evidence="11">The sequence shown here is derived from an EMBL/GenBank/DDBJ whole genome shotgun (WGS) entry which is preliminary data.</text>
</comment>
<feature type="compositionally biased region" description="Polar residues" evidence="8">
    <location>
        <begin position="1065"/>
        <end position="1083"/>
    </location>
</feature>
<dbReference type="PRINTS" id="PR00452">
    <property type="entry name" value="SH3DOMAIN"/>
</dbReference>
<feature type="compositionally biased region" description="Pro residues" evidence="8">
    <location>
        <begin position="294"/>
        <end position="304"/>
    </location>
</feature>
<feature type="compositionally biased region" description="Polar residues" evidence="8">
    <location>
        <begin position="871"/>
        <end position="895"/>
    </location>
</feature>
<evidence type="ECO:0000256" key="6">
    <source>
        <dbReference type="ARBA" id="ARBA00023136"/>
    </source>
</evidence>
<feature type="compositionally biased region" description="Low complexity" evidence="8">
    <location>
        <begin position="972"/>
        <end position="989"/>
    </location>
</feature>
<dbReference type="PANTHER" id="PTHR46514">
    <property type="entry name" value="AMPHIPHYSIN"/>
    <property type="match status" value="1"/>
</dbReference>
<evidence type="ECO:0000259" key="10">
    <source>
        <dbReference type="PROSITE" id="PS51021"/>
    </source>
</evidence>
<feature type="region of interest" description="Disordered" evidence="8">
    <location>
        <begin position="748"/>
        <end position="1087"/>
    </location>
</feature>
<dbReference type="SUPFAM" id="SSF103657">
    <property type="entry name" value="BAR/IMD domain-like"/>
    <property type="match status" value="1"/>
</dbReference>
<feature type="compositionally biased region" description="Low complexity" evidence="8">
    <location>
        <begin position="897"/>
        <end position="948"/>
    </location>
</feature>
<dbReference type="SUPFAM" id="SSF50044">
    <property type="entry name" value="SH3-domain"/>
    <property type="match status" value="1"/>
</dbReference>
<keyword evidence="4" id="KW-0963">Cytoplasm</keyword>
<dbReference type="SMART" id="SM00326">
    <property type="entry name" value="SH3"/>
    <property type="match status" value="1"/>
</dbReference>
<dbReference type="GO" id="GO:0008021">
    <property type="term" value="C:synaptic vesicle"/>
    <property type="evidence" value="ECO:0007669"/>
    <property type="project" value="TreeGrafter"/>
</dbReference>
<dbReference type="PROSITE" id="PS51021">
    <property type="entry name" value="BAR"/>
    <property type="match status" value="1"/>
</dbReference>
<evidence type="ECO:0000313" key="12">
    <source>
        <dbReference type="Proteomes" id="UP001046870"/>
    </source>
</evidence>
<dbReference type="EMBL" id="JAFDVH010000024">
    <property type="protein sequence ID" value="KAG7455356.1"/>
    <property type="molecule type" value="Genomic_DNA"/>
</dbReference>
<dbReference type="GO" id="GO:0005886">
    <property type="term" value="C:plasma membrane"/>
    <property type="evidence" value="ECO:0007669"/>
    <property type="project" value="TreeGrafter"/>
</dbReference>
<name>A0A9D3T0D8_MEGAT</name>
<dbReference type="Proteomes" id="UP001046870">
    <property type="component" value="Chromosome 24"/>
</dbReference>
<dbReference type="PRINTS" id="PR01252">
    <property type="entry name" value="AMPHIPHYSIN1"/>
</dbReference>
<evidence type="ECO:0000259" key="9">
    <source>
        <dbReference type="PROSITE" id="PS50002"/>
    </source>
</evidence>
<dbReference type="Gene3D" id="1.20.1270.60">
    <property type="entry name" value="Arfaptin homology (AH) domain/BAR domain"/>
    <property type="match status" value="1"/>
</dbReference>
<comment type="subcellular location">
    <subcellularLocation>
        <location evidence="2">Cytoplasm</location>
    </subcellularLocation>
    <subcellularLocation>
        <location evidence="1">Endomembrane system</location>
    </subcellularLocation>
</comment>
<feature type="compositionally biased region" description="Low complexity" evidence="8">
    <location>
        <begin position="767"/>
        <end position="781"/>
    </location>
</feature>
<dbReference type="GO" id="GO:0048488">
    <property type="term" value="P:synaptic vesicle endocytosis"/>
    <property type="evidence" value="ECO:0007669"/>
    <property type="project" value="TreeGrafter"/>
</dbReference>
<dbReference type="Pfam" id="PF00018">
    <property type="entry name" value="SH3_1"/>
    <property type="match status" value="1"/>
</dbReference>
<feature type="domain" description="BAR" evidence="10">
    <location>
        <begin position="24"/>
        <end position="240"/>
    </location>
</feature>
<reference evidence="11" key="1">
    <citation type="submission" date="2021-01" db="EMBL/GenBank/DDBJ databases">
        <authorList>
            <person name="Zahm M."/>
            <person name="Roques C."/>
            <person name="Cabau C."/>
            <person name="Klopp C."/>
            <person name="Donnadieu C."/>
            <person name="Jouanno E."/>
            <person name="Lampietro C."/>
            <person name="Louis A."/>
            <person name="Herpin A."/>
            <person name="Echchiki A."/>
            <person name="Berthelot C."/>
            <person name="Parey E."/>
            <person name="Roest-Crollius H."/>
            <person name="Braasch I."/>
            <person name="Postlethwait J."/>
            <person name="Bobe J."/>
            <person name="Montfort J."/>
            <person name="Bouchez O."/>
            <person name="Begum T."/>
            <person name="Mejri S."/>
            <person name="Adams A."/>
            <person name="Chen W.-J."/>
            <person name="Guiguen Y."/>
        </authorList>
    </citation>
    <scope>NUCLEOTIDE SEQUENCE</scope>
    <source>
        <strain evidence="11">YG-15Mar2019-1</strain>
        <tissue evidence="11">Brain</tissue>
    </source>
</reference>
<evidence type="ECO:0000256" key="2">
    <source>
        <dbReference type="ARBA" id="ARBA00004496"/>
    </source>
</evidence>
<keyword evidence="12" id="KW-1185">Reference proteome</keyword>
<evidence type="ECO:0000313" key="11">
    <source>
        <dbReference type="EMBL" id="KAG7455356.1"/>
    </source>
</evidence>
<feature type="region of interest" description="Disordered" evidence="8">
    <location>
        <begin position="381"/>
        <end position="589"/>
    </location>
</feature>
<feature type="compositionally biased region" description="Low complexity" evidence="8">
    <location>
        <begin position="423"/>
        <end position="436"/>
    </location>
</feature>
<feature type="compositionally biased region" description="Low complexity" evidence="8">
    <location>
        <begin position="748"/>
        <end position="760"/>
    </location>
</feature>
<dbReference type="FunFam" id="1.20.1270.60:FF:000013">
    <property type="entry name" value="Amphiphysin isoform 2"/>
    <property type="match status" value="1"/>
</dbReference>
<dbReference type="OrthoDB" id="446293at2759"/>
<sequence length="1161" mass="122428">MAEIKTGIFAKNVQKRLSRAQEKVLQKLGKADETKDEQFEQCVQNFKRQESEGSRLQREMKAYLAAVKGMQQASMNLTESLHEVYEPDWYGKDDVMTVGKNCDALWEDFHQRLVDSSLITLDTYLAQFPDIKNRVAKRSRKLIDYDSARHHLETLQASGIKNDRKITKAEEEFHKAQKVFDDLNVDLQEELPKLWDSRVGFYVNTFKNVTHLESKFHREISLLCRKLYEVMNKLGEQHSDKMFTIQGAPSDSGPLRFARTPTPPEDESPPASPGASPNHMLAPGPHRPRSPSQGRPPVPPPPKVTPTTEMQQEQIISLFDDNFAPAAGTAPPVQDAKAVDSLLDLDFDPFKPDATTPIGQTQSPISQTLPWDLWTAPAAEATQPGAGEWAADFSSPAATAELETGVTVQEPSQEWPPADGWGAEPAQPQEETAAAEVRGWEPDQNPDPNPDSDPCGTGGGEAEEKPEGEEPGWGGAGEGGDQSMPGIIFTNEYGQEIQDTTEGSEQGLYAPQGGADGTKPEWGLSGQAGSDCWSGSEYETADEWGDTAGQNGGWASAEEEPAVVNSAGVTTATEQPGIDASTAEQGGFADWGVGDQAAAVQELGGAESTGLVNEPSDTALFQQTEPADSSAVAAGSPPPAVSEPAEQAVADPFGIPDPFAEGDPFAQAVAAEPVLDFVSDPFAEAPGEGGEGWAADPFATEGGQMWPETWAAAAAAPAPAGGENWAFPGASEGQPNGVAQWAAFPDAATEGEGAAATAAGSPWQEVSGSSGFFSSDGQGDFAAGWGDGDQDPFAALSGGGSAQKEVGGFPEGNSAPPGAPFDAQGPRIGVEGSPSHKDAENNNSDLSEDEVANRRYGKLYQEVDTEKEEVSNNAFNGFSQPDAGTSVPSEDSNQGVAMPEAEAAAPAAESEAVLEPAPEPGQAEEAPAAVEAGDTAETSPPAETTADVAEAEVKEAVVSPDTESTEIPPPADGETAPADEAAPETAPAGEAEKGSPSAETPAPEMDVKESPKEQTPTVEPEGGKEISKEETEDTEAKEEKMPIPSVVIEPASSNEGDDECDGDITSPTAASDSAVTPDSQTATPGMPPGFLYKVETLHDFEAANSDELDLKKGDMVLVVPTELLEDQDAGWLTGIKESDWLQQGGMAQKGLFPENFTQRLE</sequence>
<feature type="region of interest" description="Disordered" evidence="8">
    <location>
        <begin position="244"/>
        <end position="309"/>
    </location>
</feature>
<dbReference type="InterPro" id="IPR036028">
    <property type="entry name" value="SH3-like_dom_sf"/>
</dbReference>
<organism evidence="11 12">
    <name type="scientific">Megalops atlanticus</name>
    <name type="common">Tarpon</name>
    <name type="synonym">Clupea gigantea</name>
    <dbReference type="NCBI Taxonomy" id="7932"/>
    <lineage>
        <taxon>Eukaryota</taxon>
        <taxon>Metazoa</taxon>
        <taxon>Chordata</taxon>
        <taxon>Craniata</taxon>
        <taxon>Vertebrata</taxon>
        <taxon>Euteleostomi</taxon>
        <taxon>Actinopterygii</taxon>
        <taxon>Neopterygii</taxon>
        <taxon>Teleostei</taxon>
        <taxon>Elopiformes</taxon>
        <taxon>Megalopidae</taxon>
        <taxon>Megalops</taxon>
    </lineage>
</organism>
<gene>
    <name evidence="11" type="ORF">MATL_G00255770</name>
</gene>
<dbReference type="GO" id="GO:0005543">
    <property type="term" value="F:phospholipid binding"/>
    <property type="evidence" value="ECO:0007669"/>
    <property type="project" value="TreeGrafter"/>
</dbReference>
<feature type="compositionally biased region" description="Gly residues" evidence="8">
    <location>
        <begin position="471"/>
        <end position="480"/>
    </location>
</feature>
<protein>
    <recommendedName>
        <fullName evidence="13">Amphiphysin</fullName>
    </recommendedName>
</protein>
<dbReference type="InterPro" id="IPR001452">
    <property type="entry name" value="SH3_domain"/>
</dbReference>
<dbReference type="SMART" id="SM00721">
    <property type="entry name" value="BAR"/>
    <property type="match status" value="1"/>
</dbReference>
<evidence type="ECO:0000256" key="7">
    <source>
        <dbReference type="PROSITE-ProRule" id="PRU00192"/>
    </source>
</evidence>
<feature type="domain" description="SH3" evidence="9">
    <location>
        <begin position="1089"/>
        <end position="1161"/>
    </location>
</feature>
<evidence type="ECO:0000256" key="1">
    <source>
        <dbReference type="ARBA" id="ARBA00004308"/>
    </source>
</evidence>
<evidence type="ECO:0000256" key="4">
    <source>
        <dbReference type="ARBA" id="ARBA00022490"/>
    </source>
</evidence>
<keyword evidence="6" id="KW-0472">Membrane</keyword>
<keyword evidence="5" id="KW-0175">Coiled coil</keyword>
<dbReference type="Gene3D" id="2.30.30.40">
    <property type="entry name" value="SH3 Domains"/>
    <property type="match status" value="1"/>
</dbReference>
<feature type="compositionally biased region" description="Low complexity" evidence="8">
    <location>
        <begin position="626"/>
        <end position="635"/>
    </location>
</feature>
<keyword evidence="3 7" id="KW-0728">SH3 domain</keyword>
<dbReference type="AlphaFoldDB" id="A0A9D3T0D8"/>
<dbReference type="Pfam" id="PF03114">
    <property type="entry name" value="BAR"/>
    <property type="match status" value="1"/>
</dbReference>
<dbReference type="PROSITE" id="PS50002">
    <property type="entry name" value="SH3"/>
    <property type="match status" value="1"/>
</dbReference>